<protein>
    <submittedName>
        <fullName evidence="1">Unannotated protein</fullName>
    </submittedName>
</protein>
<dbReference type="InterPro" id="IPR006311">
    <property type="entry name" value="TAT_signal"/>
</dbReference>
<reference evidence="1" key="1">
    <citation type="submission" date="2020-05" db="EMBL/GenBank/DDBJ databases">
        <authorList>
            <person name="Chiriac C."/>
            <person name="Salcher M."/>
            <person name="Ghai R."/>
            <person name="Kavagutti S V."/>
        </authorList>
    </citation>
    <scope>NUCLEOTIDE SEQUENCE</scope>
</reference>
<dbReference type="AlphaFoldDB" id="A0A6J7KD11"/>
<accession>A0A6J7KD11</accession>
<organism evidence="1">
    <name type="scientific">freshwater metagenome</name>
    <dbReference type="NCBI Taxonomy" id="449393"/>
    <lineage>
        <taxon>unclassified sequences</taxon>
        <taxon>metagenomes</taxon>
        <taxon>ecological metagenomes</taxon>
    </lineage>
</organism>
<name>A0A6J7KD11_9ZZZZ</name>
<dbReference type="PROSITE" id="PS51318">
    <property type="entry name" value="TAT"/>
    <property type="match status" value="1"/>
</dbReference>
<dbReference type="EMBL" id="CAFBNF010000184">
    <property type="protein sequence ID" value="CAB4952763.1"/>
    <property type="molecule type" value="Genomic_DNA"/>
</dbReference>
<gene>
    <name evidence="1" type="ORF">UFOPK3773_01505</name>
</gene>
<sequence length="476" mass="50281">MNVSRRVAIAAAAALAILVATPVGGPAQASQVRVGHSAPHGAKDAAEKALRQELKASNARYRVAERELIFLFNDDPNVKVAQSAFEASVDSATSTWRNSAQDGPATETAKNAILHAEATYSDTTLTEAAAREAAIETARATWVADSLAAYAAHDNAALLPVEAAARIAYRASSNQAWSDFAEVEQFCLVFDDISNFINWQEACPLLAAATTNRSQALAAAWGVYVGSGGSSTRAIPGANLTPPKPSAARHAAVAPASASVASHAATRAPRDEAKKALRVALKAADAGYSRSYIDLFNAFWGATSGPDAIFDAAIESATDAWENSGRGGAALEAMKVAVLIAELAYSDATLPEASTRETLIDAAKALWMQDSLAAYATHDWVAYSPNVAAARVTYRASSNEAWSDHDKVRQFCQVAYEPSSGYGMQAQKDCALLIFAVTNRDQALAVARQAYYNTLGAWPGKIEGGRLWYPTVVTGY</sequence>
<proteinExistence type="predicted"/>
<evidence type="ECO:0000313" key="1">
    <source>
        <dbReference type="EMBL" id="CAB4952763.1"/>
    </source>
</evidence>